<proteinExistence type="predicted"/>
<evidence type="ECO:0000256" key="1">
    <source>
        <dbReference type="SAM" id="Phobius"/>
    </source>
</evidence>
<evidence type="ECO:0000313" key="3">
    <source>
        <dbReference type="Proteomes" id="UP000653730"/>
    </source>
</evidence>
<accession>A0A926Q4F7</accession>
<dbReference type="EMBL" id="JACVDC010000038">
    <property type="protein sequence ID" value="MBC9796840.1"/>
    <property type="molecule type" value="Genomic_DNA"/>
</dbReference>
<dbReference type="AlphaFoldDB" id="A0A926Q4F7"/>
<evidence type="ECO:0000313" key="2">
    <source>
        <dbReference type="EMBL" id="MBC9796840.1"/>
    </source>
</evidence>
<organism evidence="2 3">
    <name type="scientific">Sinomicrobium weinanense</name>
    <dbReference type="NCBI Taxonomy" id="2842200"/>
    <lineage>
        <taxon>Bacteria</taxon>
        <taxon>Pseudomonadati</taxon>
        <taxon>Bacteroidota</taxon>
        <taxon>Flavobacteriia</taxon>
        <taxon>Flavobacteriales</taxon>
        <taxon>Flavobacteriaceae</taxon>
        <taxon>Sinomicrobium</taxon>
    </lineage>
</organism>
<name>A0A926Q4F7_9FLAO</name>
<feature type="transmembrane region" description="Helical" evidence="1">
    <location>
        <begin position="85"/>
        <end position="110"/>
    </location>
</feature>
<dbReference type="RefSeq" id="WP_187965984.1">
    <property type="nucleotide sequence ID" value="NZ_JACVDC010000038.1"/>
</dbReference>
<gene>
    <name evidence="2" type="ORF">IBL28_12745</name>
</gene>
<comment type="caution">
    <text evidence="2">The sequence shown here is derived from an EMBL/GenBank/DDBJ whole genome shotgun (WGS) entry which is preliminary data.</text>
</comment>
<dbReference type="Proteomes" id="UP000653730">
    <property type="component" value="Unassembled WGS sequence"/>
</dbReference>
<reference evidence="2 3" key="1">
    <citation type="submission" date="2020-09" db="EMBL/GenBank/DDBJ databases">
        <title>Sinomicrobium weinanense sp. nov., a halophilic bacteria isolated from saline-alkali soil.</title>
        <authorList>
            <person name="Wu P."/>
            <person name="Ren H."/>
            <person name="Mei Y."/>
            <person name="Liang Y."/>
            <person name="Chen Z."/>
        </authorList>
    </citation>
    <scope>NUCLEOTIDE SEQUENCE [LARGE SCALE GENOMIC DNA]</scope>
    <source>
        <strain evidence="2 3">FJxs</strain>
    </source>
</reference>
<keyword evidence="1" id="KW-0472">Membrane</keyword>
<feature type="transmembrane region" description="Helical" evidence="1">
    <location>
        <begin position="116"/>
        <end position="137"/>
    </location>
</feature>
<sequence length="163" mass="18741">MKTLGDQIALDPQFAVELPKNKNSVLSTLLRVNNPSYKITRVDDRIFIAMSEKKEEWWSPQLQLEVNRIDESRSMLSGWVAPRSLLWNTLLGLQLLAGFTFMGCAIWVYLNWTAGTVILPLVLAILMVPAWITLYFVRRSGKSKGRPFIYGFYEFLNNRALLN</sequence>
<keyword evidence="1" id="KW-1133">Transmembrane helix</keyword>
<keyword evidence="1" id="KW-0812">Transmembrane</keyword>
<protein>
    <submittedName>
        <fullName evidence="2">Uncharacterized protein</fullName>
    </submittedName>
</protein>
<keyword evidence="3" id="KW-1185">Reference proteome</keyword>